<keyword evidence="1" id="KW-0175">Coiled coil</keyword>
<evidence type="ECO:0000313" key="4">
    <source>
        <dbReference type="Proteomes" id="UP000215224"/>
    </source>
</evidence>
<dbReference type="KEGG" id="bcoh:BC6307_07260"/>
<feature type="domain" description="AAA+ ATPase" evidence="2">
    <location>
        <begin position="584"/>
        <end position="742"/>
    </location>
</feature>
<evidence type="ECO:0000256" key="1">
    <source>
        <dbReference type="SAM" id="Coils"/>
    </source>
</evidence>
<dbReference type="PANTHER" id="PTHR37291:SF1">
    <property type="entry name" value="TYPE IV METHYL-DIRECTED RESTRICTION ENZYME ECOKMCRB SUBUNIT"/>
    <property type="match status" value="1"/>
</dbReference>
<organism evidence="3 4">
    <name type="scientific">Sutcliffiella cohnii</name>
    <dbReference type="NCBI Taxonomy" id="33932"/>
    <lineage>
        <taxon>Bacteria</taxon>
        <taxon>Bacillati</taxon>
        <taxon>Bacillota</taxon>
        <taxon>Bacilli</taxon>
        <taxon>Bacillales</taxon>
        <taxon>Bacillaceae</taxon>
        <taxon>Sutcliffiella</taxon>
    </lineage>
</organism>
<dbReference type="Gene3D" id="3.40.50.300">
    <property type="entry name" value="P-loop containing nucleotide triphosphate hydrolases"/>
    <property type="match status" value="1"/>
</dbReference>
<dbReference type="Pfam" id="PF07728">
    <property type="entry name" value="AAA_5"/>
    <property type="match status" value="1"/>
</dbReference>
<proteinExistence type="predicted"/>
<reference evidence="3 4" key="1">
    <citation type="submission" date="2016-12" db="EMBL/GenBank/DDBJ databases">
        <title>The whole genome sequencing and assembly of Bacillus cohnii DSM 6307T strain.</title>
        <authorList>
            <person name="Lee Y.-J."/>
            <person name="Yi H."/>
            <person name="Bahn Y.-S."/>
            <person name="Kim J.F."/>
            <person name="Lee D.-W."/>
        </authorList>
    </citation>
    <scope>NUCLEOTIDE SEQUENCE [LARGE SCALE GENOMIC DNA]</scope>
    <source>
        <strain evidence="3 4">DSM 6307</strain>
    </source>
</reference>
<dbReference type="STRING" id="1314751.GCA_001591425_00322"/>
<dbReference type="GO" id="GO:0005524">
    <property type="term" value="F:ATP binding"/>
    <property type="evidence" value="ECO:0007669"/>
    <property type="project" value="InterPro"/>
</dbReference>
<dbReference type="SUPFAM" id="SSF52540">
    <property type="entry name" value="P-loop containing nucleoside triphosphate hydrolases"/>
    <property type="match status" value="1"/>
</dbReference>
<dbReference type="REBASE" id="215412">
    <property type="entry name" value="Bco6307McrBCP"/>
</dbReference>
<dbReference type="GO" id="GO:0016887">
    <property type="term" value="F:ATP hydrolysis activity"/>
    <property type="evidence" value="ECO:0007669"/>
    <property type="project" value="InterPro"/>
</dbReference>
<dbReference type="InterPro" id="IPR003593">
    <property type="entry name" value="AAA+_ATPase"/>
</dbReference>
<dbReference type="EMBL" id="CP018866">
    <property type="protein sequence ID" value="AST91090.1"/>
    <property type="molecule type" value="Genomic_DNA"/>
</dbReference>
<dbReference type="Proteomes" id="UP000215224">
    <property type="component" value="Chromosome"/>
</dbReference>
<sequence length="837" mass="98173">MESYESILLKDNYLNIAYKRYLAYKETEQYNGGNKIEILSNLNEYLREKEINPDTVVYIVKRLQKANTASEFFVHESKTADLVEFAENSPEEVALLLKELYQFGGSIGETINQFIRKGKDFKSSISFDASLFGYLLAAKEYALYPLYEEAVFSFIKNTYGLASKSGTVGNNYLMYLNVCTFVLKHFQKTQSDLTMLDVQDFFLCHSQSNKIIVETSVEYLHTLAVKLAHYKKDPDAMLRDISEIESETLKGLREQYRNDEKVNLIKFKVLDRILEKNFIRIEDLEQIKEEVKVKYETNILQSWNNFTILFQIYYADKKLKVREEQRKIHQAIREIIEFRELTLWKDKVLNGFNWNQNFGGSRCWLAVFEEKYESHRLAPQFFLAVSENGVEYGLDYGDQHDKKGMNDLVVETGIDAFLYEEFYRKMVSVLEEMKEETYLIDISEETWIRLLQDETIFKETDKEYLLKMYELGGEATATQLAKALGKHYSSFNQPVVQLAKRILKDTGREATISDDGKAKYWPVLFDGEYTDNEHFLWRLKPNLEKAIGAIAGPTVKENYTKEDFFSEVFMDEQQYETMVNLLRYKKNIILQGPPGVGKTFVSKRLAYSLMGEKDDTRVEMVQFHQNYSYEDFVMGYRPKENGFTLKYGIFYEFCKKAIENEEKDYYFIIDEINRGNLSKIFGELLMLIEQDKRDDFVSMSYNGEKFTVPSNVYIIGTMNTADRSLAQLEVALRRRFAFVSITPNFNAKWREFLEGSGVSTHMLDRIQYAVDKWNTVIANDYQLGQGYAIGHSFFTKKPDYLTEEIWFENIIQFEITPLLEEYFYDRPEVVKELIEGM</sequence>
<gene>
    <name evidence="3" type="ORF">BC6307_07260</name>
</gene>
<keyword evidence="4" id="KW-1185">Reference proteome</keyword>
<feature type="coiled-coil region" evidence="1">
    <location>
        <begin position="314"/>
        <end position="341"/>
    </location>
</feature>
<dbReference type="InterPro" id="IPR027417">
    <property type="entry name" value="P-loop_NTPase"/>
</dbReference>
<dbReference type="PANTHER" id="PTHR37291">
    <property type="entry name" value="5-METHYLCYTOSINE-SPECIFIC RESTRICTION ENZYME B"/>
    <property type="match status" value="1"/>
</dbReference>
<evidence type="ECO:0000313" key="3">
    <source>
        <dbReference type="EMBL" id="AST91090.1"/>
    </source>
</evidence>
<evidence type="ECO:0000259" key="2">
    <source>
        <dbReference type="SMART" id="SM00382"/>
    </source>
</evidence>
<protein>
    <recommendedName>
        <fullName evidence="2">AAA+ ATPase domain-containing protein</fullName>
    </recommendedName>
</protein>
<dbReference type="AlphaFoldDB" id="A0A223KNL6"/>
<dbReference type="InterPro" id="IPR052934">
    <property type="entry name" value="Methyl-DNA_Rec/Restrict_Enz"/>
</dbReference>
<dbReference type="RefSeq" id="WP_066411177.1">
    <property type="nucleotide sequence ID" value="NZ_CP018866.1"/>
</dbReference>
<name>A0A223KNL6_9BACI</name>
<dbReference type="SMART" id="SM00382">
    <property type="entry name" value="AAA"/>
    <property type="match status" value="1"/>
</dbReference>
<dbReference type="InterPro" id="IPR011704">
    <property type="entry name" value="ATPase_dyneun-rel_AAA"/>
</dbReference>
<accession>A0A223KNL6</accession>
<dbReference type="CDD" id="cd00009">
    <property type="entry name" value="AAA"/>
    <property type="match status" value="1"/>
</dbReference>